<dbReference type="Gene3D" id="3.30.160.60">
    <property type="entry name" value="Classic Zinc Finger"/>
    <property type="match status" value="1"/>
</dbReference>
<keyword evidence="1" id="KW-0479">Metal-binding</keyword>
<accession>A0A6G0YZB6</accession>
<dbReference type="Pfam" id="PF00096">
    <property type="entry name" value="zf-C2H2"/>
    <property type="match status" value="2"/>
</dbReference>
<dbReference type="Proteomes" id="UP000478052">
    <property type="component" value="Unassembled WGS sequence"/>
</dbReference>
<reference evidence="3 4" key="1">
    <citation type="submission" date="2019-08" db="EMBL/GenBank/DDBJ databases">
        <title>Whole genome of Aphis craccivora.</title>
        <authorList>
            <person name="Voronova N.V."/>
            <person name="Shulinski R.S."/>
            <person name="Bandarenka Y.V."/>
            <person name="Zhorov D.G."/>
            <person name="Warner D."/>
        </authorList>
    </citation>
    <scope>NUCLEOTIDE SEQUENCE [LARGE SCALE GENOMIC DNA]</scope>
    <source>
        <strain evidence="3">180601</strain>
        <tissue evidence="3">Whole Body</tissue>
    </source>
</reference>
<dbReference type="SMART" id="SM00355">
    <property type="entry name" value="ZnF_C2H2"/>
    <property type="match status" value="2"/>
</dbReference>
<protein>
    <submittedName>
        <fullName evidence="3">Longitudinals lacking protein-like isoform X37</fullName>
    </submittedName>
</protein>
<evidence type="ECO:0000256" key="1">
    <source>
        <dbReference type="PROSITE-ProRule" id="PRU00042"/>
    </source>
</evidence>
<dbReference type="InterPro" id="IPR036236">
    <property type="entry name" value="Znf_C2H2_sf"/>
</dbReference>
<dbReference type="PROSITE" id="PS50157">
    <property type="entry name" value="ZINC_FINGER_C2H2_2"/>
    <property type="match status" value="1"/>
</dbReference>
<dbReference type="GO" id="GO:0008270">
    <property type="term" value="F:zinc ion binding"/>
    <property type="evidence" value="ECO:0007669"/>
    <property type="project" value="UniProtKB-KW"/>
</dbReference>
<dbReference type="SUPFAM" id="SSF57667">
    <property type="entry name" value="beta-beta-alpha zinc fingers"/>
    <property type="match status" value="1"/>
</dbReference>
<dbReference type="EMBL" id="VUJU01001890">
    <property type="protein sequence ID" value="KAF0763401.1"/>
    <property type="molecule type" value="Genomic_DNA"/>
</dbReference>
<evidence type="ECO:0000259" key="2">
    <source>
        <dbReference type="PROSITE" id="PS50157"/>
    </source>
</evidence>
<dbReference type="PROSITE" id="PS00028">
    <property type="entry name" value="ZINC_FINGER_C2H2_1"/>
    <property type="match status" value="1"/>
</dbReference>
<name>A0A6G0YZB6_APHCR</name>
<evidence type="ECO:0000313" key="3">
    <source>
        <dbReference type="EMBL" id="KAF0763401.1"/>
    </source>
</evidence>
<evidence type="ECO:0000313" key="4">
    <source>
        <dbReference type="Proteomes" id="UP000478052"/>
    </source>
</evidence>
<dbReference type="InterPro" id="IPR013087">
    <property type="entry name" value="Znf_C2H2_type"/>
</dbReference>
<dbReference type="OrthoDB" id="10004641at2759"/>
<feature type="domain" description="C2H2-type" evidence="2">
    <location>
        <begin position="51"/>
        <end position="78"/>
    </location>
</feature>
<gene>
    <name evidence="3" type="ORF">FWK35_00014263</name>
</gene>
<dbReference type="AlphaFoldDB" id="A0A6G0YZB6"/>
<keyword evidence="1" id="KW-0863">Zinc-finger</keyword>
<organism evidence="3 4">
    <name type="scientific">Aphis craccivora</name>
    <name type="common">Cowpea aphid</name>
    <dbReference type="NCBI Taxonomy" id="307492"/>
    <lineage>
        <taxon>Eukaryota</taxon>
        <taxon>Metazoa</taxon>
        <taxon>Ecdysozoa</taxon>
        <taxon>Arthropoda</taxon>
        <taxon>Hexapoda</taxon>
        <taxon>Insecta</taxon>
        <taxon>Pterygota</taxon>
        <taxon>Neoptera</taxon>
        <taxon>Paraneoptera</taxon>
        <taxon>Hemiptera</taxon>
        <taxon>Sternorrhyncha</taxon>
        <taxon>Aphidomorpha</taxon>
        <taxon>Aphidoidea</taxon>
        <taxon>Aphididae</taxon>
        <taxon>Aphidini</taxon>
        <taxon>Aphis</taxon>
        <taxon>Aphis</taxon>
    </lineage>
</organism>
<keyword evidence="4" id="KW-1185">Reference proteome</keyword>
<keyword evidence="1" id="KW-0862">Zinc</keyword>
<comment type="caution">
    <text evidence="3">The sequence shown here is derived from an EMBL/GenBank/DDBJ whole genome shotgun (WGS) entry which is preliminary data.</text>
</comment>
<sequence length="109" mass="12920">MLQFNKELRVVMYSSQDYRAPGSKATRFIYTNELLLNKLIFLGNFLKTKSHMCIHCGKAYVYSHDLKRHQRIECGNKEPLFQCPMCPKKCRYKFALQSHIANRHRLILP</sequence>
<proteinExistence type="predicted"/>